<keyword evidence="4" id="KW-0645">Protease</keyword>
<organism evidence="4 5">
    <name type="scientific">Pedobacter segetis</name>
    <dbReference type="NCBI Taxonomy" id="2793069"/>
    <lineage>
        <taxon>Bacteria</taxon>
        <taxon>Pseudomonadati</taxon>
        <taxon>Bacteroidota</taxon>
        <taxon>Sphingobacteriia</taxon>
        <taxon>Sphingobacteriales</taxon>
        <taxon>Sphingobacteriaceae</taxon>
        <taxon>Pedobacter</taxon>
    </lineage>
</organism>
<dbReference type="Proteomes" id="UP000660024">
    <property type="component" value="Unassembled WGS sequence"/>
</dbReference>
<keyword evidence="1" id="KW-0378">Hydrolase</keyword>
<dbReference type="GO" id="GO:0008233">
    <property type="term" value="F:peptidase activity"/>
    <property type="evidence" value="ECO:0007669"/>
    <property type="project" value="UniProtKB-KW"/>
</dbReference>
<dbReference type="PROSITE" id="PS50175">
    <property type="entry name" value="ASP_PROT_RETROV"/>
    <property type="match status" value="1"/>
</dbReference>
<proteinExistence type="predicted"/>
<dbReference type="Pfam" id="PF13650">
    <property type="entry name" value="Asp_protease_2"/>
    <property type="match status" value="1"/>
</dbReference>
<evidence type="ECO:0000313" key="5">
    <source>
        <dbReference type="Proteomes" id="UP000660024"/>
    </source>
</evidence>
<keyword evidence="5" id="KW-1185">Reference proteome</keyword>
<feature type="domain" description="PDZ" evidence="2">
    <location>
        <begin position="328"/>
        <end position="379"/>
    </location>
</feature>
<dbReference type="EMBL" id="JAEHFY010000017">
    <property type="protein sequence ID" value="MBK0383719.1"/>
    <property type="molecule type" value="Genomic_DNA"/>
</dbReference>
<dbReference type="Pfam" id="PF17820">
    <property type="entry name" value="PDZ_6"/>
    <property type="match status" value="1"/>
</dbReference>
<dbReference type="InterPro" id="IPR041489">
    <property type="entry name" value="PDZ_6"/>
</dbReference>
<dbReference type="SUPFAM" id="SSF50156">
    <property type="entry name" value="PDZ domain-like"/>
    <property type="match status" value="1"/>
</dbReference>
<evidence type="ECO:0000313" key="4">
    <source>
        <dbReference type="EMBL" id="MBK0383719.1"/>
    </source>
</evidence>
<dbReference type="RefSeq" id="WP_200586741.1">
    <property type="nucleotide sequence ID" value="NZ_JAEHFY010000017.1"/>
</dbReference>
<evidence type="ECO:0000259" key="3">
    <source>
        <dbReference type="PROSITE" id="PS50175"/>
    </source>
</evidence>
<feature type="domain" description="Peptidase A2" evidence="3">
    <location>
        <begin position="61"/>
        <end position="97"/>
    </location>
</feature>
<dbReference type="Gene3D" id="2.30.42.10">
    <property type="match status" value="1"/>
</dbReference>
<accession>A0ABS1BLE4</accession>
<dbReference type="InterPro" id="IPR001995">
    <property type="entry name" value="Peptidase_A2_cat"/>
</dbReference>
<evidence type="ECO:0000259" key="2">
    <source>
        <dbReference type="PROSITE" id="PS50106"/>
    </source>
</evidence>
<dbReference type="SMART" id="SM00228">
    <property type="entry name" value="PDZ"/>
    <property type="match status" value="1"/>
</dbReference>
<dbReference type="Gene3D" id="2.40.70.10">
    <property type="entry name" value="Acid Proteases"/>
    <property type="match status" value="2"/>
</dbReference>
<reference evidence="4 5" key="1">
    <citation type="submission" date="2020-12" db="EMBL/GenBank/DDBJ databases">
        <title>Bacterial novel species Pedobacter sp. SD-b isolated from soil.</title>
        <authorList>
            <person name="Jung H.-Y."/>
        </authorList>
    </citation>
    <scope>NUCLEOTIDE SEQUENCE [LARGE SCALE GENOMIC DNA]</scope>
    <source>
        <strain evidence="4 5">SD-b</strain>
    </source>
</reference>
<sequence length="412" mass="46288">MLSQVVKISILFLLGFCTLIEPVFSQDQFEFSGKRKRQQINFKAARGLVVVPMYINHKGPFNFILDTGVGITIITDPKLKDSLDLKYLRKMQLYGLGEDTSLSAYTTPFLDFKVGAAQAKSCAAAILDQDVLNLSGYAGMPIHGLLGYDFFKSFKVRINYQSRFLKIYKNNLSIFLRKGNRINLDIEENKPYVNVIADATEHKKIPLKMLIDTGSGNTLSLESYQKSPFPLPNKFVIANLGVGLGGNIRGFKGRLEKLKIGKFGLDSIIAAFPYYEDVAAKITSVERNGSIGNPFFKKFDVLFDYQNSCIYLKGNTTLKEPFEYDMSGLELVASGNKFDEFFVTRVEIGSPADEFGVKVGDQLLSINFNPAEKLSLDEICQIFSSKNDRSLYLEMARGQDIYRGILTLKRRI</sequence>
<protein>
    <submittedName>
        <fullName evidence="4">Aspartyl protease family protein</fullName>
    </submittedName>
</protein>
<dbReference type="InterPro" id="IPR001478">
    <property type="entry name" value="PDZ"/>
</dbReference>
<evidence type="ECO:0000256" key="1">
    <source>
        <dbReference type="ARBA" id="ARBA00022801"/>
    </source>
</evidence>
<dbReference type="SUPFAM" id="SSF50630">
    <property type="entry name" value="Acid proteases"/>
    <property type="match status" value="1"/>
</dbReference>
<gene>
    <name evidence="4" type="ORF">I5M32_12190</name>
</gene>
<comment type="caution">
    <text evidence="4">The sequence shown here is derived from an EMBL/GenBank/DDBJ whole genome shotgun (WGS) entry which is preliminary data.</text>
</comment>
<dbReference type="InterPro" id="IPR021109">
    <property type="entry name" value="Peptidase_aspartic_dom_sf"/>
</dbReference>
<dbReference type="GO" id="GO:0006508">
    <property type="term" value="P:proteolysis"/>
    <property type="evidence" value="ECO:0007669"/>
    <property type="project" value="UniProtKB-KW"/>
</dbReference>
<dbReference type="InterPro" id="IPR036034">
    <property type="entry name" value="PDZ_sf"/>
</dbReference>
<dbReference type="PROSITE" id="PS50106">
    <property type="entry name" value="PDZ"/>
    <property type="match status" value="1"/>
</dbReference>
<name>A0ABS1BLE4_9SPHI</name>